<dbReference type="Gene3D" id="1.10.3210.10">
    <property type="entry name" value="Hypothetical protein af1432"/>
    <property type="match status" value="1"/>
</dbReference>
<name>A0A1M4ZL02_9FIRM</name>
<dbReference type="GO" id="GO:0016787">
    <property type="term" value="F:hydrolase activity"/>
    <property type="evidence" value="ECO:0007669"/>
    <property type="project" value="UniProtKB-KW"/>
</dbReference>
<protein>
    <submittedName>
        <fullName evidence="3">3'-5' exoribonuclease</fullName>
    </submittedName>
</protein>
<evidence type="ECO:0000313" key="3">
    <source>
        <dbReference type="EMBL" id="SHF18487.1"/>
    </source>
</evidence>
<sequence length="313" mass="34573">MAELLVEQIRPGLNVRGIFALKSKKLLPYREVPGHFLAVTLVDRTGEVEGRLWEGAEEAGARLKVGDIVAVEAQAVAYNGVVQLRIDSIVKENGQIDPARFIPSAEGLEEARVKLQQLIDSLTNTYLKALLSLLFSNPDFYQAFCLAPAAAQYHHALLGGLLVHSVGVAAAADGIARDYPQADRDLLVAGALLHDIGKVYEYRCHGAIEQTDEGRLLGHIVSGALLLDRYVARVPDFPEDLRLKLLHMIISHHGRYEWQSPKRPKFLEAALLHQLDLLDAQADMFSRAAAGREDKGSPWTGWVKGLNRCVYCR</sequence>
<dbReference type="InterPro" id="IPR006674">
    <property type="entry name" value="HD_domain"/>
</dbReference>
<dbReference type="CDD" id="cd00077">
    <property type="entry name" value="HDc"/>
    <property type="match status" value="1"/>
</dbReference>
<dbReference type="InterPro" id="IPR003607">
    <property type="entry name" value="HD/PDEase_dom"/>
</dbReference>
<proteinExistence type="predicted"/>
<dbReference type="InterPro" id="IPR050798">
    <property type="entry name" value="YhaM_exoribonuc/phosphodiest"/>
</dbReference>
<organism evidence="3 4">
    <name type="scientific">Desulfofundulus australicus DSM 11792</name>
    <dbReference type="NCBI Taxonomy" id="1121425"/>
    <lineage>
        <taxon>Bacteria</taxon>
        <taxon>Bacillati</taxon>
        <taxon>Bacillota</taxon>
        <taxon>Clostridia</taxon>
        <taxon>Eubacteriales</taxon>
        <taxon>Peptococcaceae</taxon>
        <taxon>Desulfofundulus</taxon>
    </lineage>
</organism>
<feature type="domain" description="HD" evidence="2">
    <location>
        <begin position="161"/>
        <end position="281"/>
    </location>
</feature>
<dbReference type="PANTHER" id="PTHR37294:SF1">
    <property type="entry name" value="3'-5' EXORIBONUCLEASE YHAM"/>
    <property type="match status" value="1"/>
</dbReference>
<reference evidence="4" key="1">
    <citation type="submission" date="2016-11" db="EMBL/GenBank/DDBJ databases">
        <authorList>
            <person name="Varghese N."/>
            <person name="Submissions S."/>
        </authorList>
    </citation>
    <scope>NUCLEOTIDE SEQUENCE [LARGE SCALE GENOMIC DNA]</scope>
    <source>
        <strain evidence="4">DSM 11792</strain>
    </source>
</reference>
<dbReference type="InterPro" id="IPR006675">
    <property type="entry name" value="HDIG_dom"/>
</dbReference>
<accession>A0A1M4ZL02</accession>
<dbReference type="RefSeq" id="WP_073164967.1">
    <property type="nucleotide sequence ID" value="NZ_FQUW01000017.1"/>
</dbReference>
<dbReference type="Pfam" id="PF01336">
    <property type="entry name" value="tRNA_anti-codon"/>
    <property type="match status" value="1"/>
</dbReference>
<dbReference type="GO" id="GO:0003676">
    <property type="term" value="F:nucleic acid binding"/>
    <property type="evidence" value="ECO:0007669"/>
    <property type="project" value="InterPro"/>
</dbReference>
<evidence type="ECO:0000259" key="2">
    <source>
        <dbReference type="PROSITE" id="PS51831"/>
    </source>
</evidence>
<dbReference type="GO" id="GO:0031125">
    <property type="term" value="P:rRNA 3'-end processing"/>
    <property type="evidence" value="ECO:0007669"/>
    <property type="project" value="TreeGrafter"/>
</dbReference>
<dbReference type="Pfam" id="PF01966">
    <property type="entry name" value="HD"/>
    <property type="match status" value="1"/>
</dbReference>
<dbReference type="AlphaFoldDB" id="A0A1M4ZL02"/>
<keyword evidence="4" id="KW-1185">Reference proteome</keyword>
<dbReference type="Proteomes" id="UP000184196">
    <property type="component" value="Unassembled WGS sequence"/>
</dbReference>
<dbReference type="CDD" id="cd04492">
    <property type="entry name" value="YhaM_OBF_like"/>
    <property type="match status" value="1"/>
</dbReference>
<dbReference type="EMBL" id="FQUW01000017">
    <property type="protein sequence ID" value="SHF18487.1"/>
    <property type="molecule type" value="Genomic_DNA"/>
</dbReference>
<dbReference type="InterPro" id="IPR004365">
    <property type="entry name" value="NA-bd_OB_tRNA"/>
</dbReference>
<dbReference type="SMART" id="SM00471">
    <property type="entry name" value="HDc"/>
    <property type="match status" value="1"/>
</dbReference>
<evidence type="ECO:0000256" key="1">
    <source>
        <dbReference type="ARBA" id="ARBA00022801"/>
    </source>
</evidence>
<dbReference type="OrthoDB" id="9778453at2"/>
<dbReference type="NCBIfam" id="TIGR00277">
    <property type="entry name" value="HDIG"/>
    <property type="match status" value="1"/>
</dbReference>
<gene>
    <name evidence="3" type="ORF">SAMN02745218_01633</name>
</gene>
<dbReference type="SUPFAM" id="SSF109604">
    <property type="entry name" value="HD-domain/PDEase-like"/>
    <property type="match status" value="1"/>
</dbReference>
<keyword evidence="1" id="KW-0378">Hydrolase</keyword>
<dbReference type="PROSITE" id="PS51831">
    <property type="entry name" value="HD"/>
    <property type="match status" value="1"/>
</dbReference>
<evidence type="ECO:0000313" key="4">
    <source>
        <dbReference type="Proteomes" id="UP000184196"/>
    </source>
</evidence>
<dbReference type="PANTHER" id="PTHR37294">
    <property type="entry name" value="3'-5' EXORIBONUCLEASE YHAM"/>
    <property type="match status" value="1"/>
</dbReference>